<organism evidence="1 2">
    <name type="scientific">Desmophyllum pertusum</name>
    <dbReference type="NCBI Taxonomy" id="174260"/>
    <lineage>
        <taxon>Eukaryota</taxon>
        <taxon>Metazoa</taxon>
        <taxon>Cnidaria</taxon>
        <taxon>Anthozoa</taxon>
        <taxon>Hexacorallia</taxon>
        <taxon>Scleractinia</taxon>
        <taxon>Caryophylliina</taxon>
        <taxon>Caryophylliidae</taxon>
        <taxon>Desmophyllum</taxon>
    </lineage>
</organism>
<dbReference type="Proteomes" id="UP001163046">
    <property type="component" value="Unassembled WGS sequence"/>
</dbReference>
<dbReference type="PANTHER" id="PTHR37404">
    <property type="entry name" value="HCG1796489"/>
    <property type="match status" value="1"/>
</dbReference>
<gene>
    <name evidence="1" type="ORF">OS493_020939</name>
</gene>
<dbReference type="InterPro" id="IPR053347">
    <property type="entry name" value="Axonemal_MT_stabilizer"/>
</dbReference>
<evidence type="ECO:0000313" key="1">
    <source>
        <dbReference type="EMBL" id="KAJ7390919.1"/>
    </source>
</evidence>
<accession>A0A9X0A155</accession>
<dbReference type="PANTHER" id="PTHR37404:SF1">
    <property type="entry name" value="HCG1796489"/>
    <property type="match status" value="1"/>
</dbReference>
<sequence>MSSEVRNDLHLTSTGKGHYYKSAHGFPPQGLRRTVYDVLPPVLGNPDYITDREHFQTTTGTTHDYKAHGGTLSNTRFKKAPGSWKVNYVEDNIAKLCVKPWRRPLTMGYQCSEMTSQYTGRPGVNLDTAYNAGIQPFNLSDHHREAIVRILCHQQ</sequence>
<dbReference type="AlphaFoldDB" id="A0A9X0A155"/>
<name>A0A9X0A155_9CNID</name>
<dbReference type="OrthoDB" id="382863at2759"/>
<evidence type="ECO:0000313" key="2">
    <source>
        <dbReference type="Proteomes" id="UP001163046"/>
    </source>
</evidence>
<keyword evidence="2" id="KW-1185">Reference proteome</keyword>
<dbReference type="EMBL" id="MU825409">
    <property type="protein sequence ID" value="KAJ7390919.1"/>
    <property type="molecule type" value="Genomic_DNA"/>
</dbReference>
<proteinExistence type="predicted"/>
<protein>
    <submittedName>
        <fullName evidence="1">Uncharacterized protein</fullName>
    </submittedName>
</protein>
<reference evidence="1" key="1">
    <citation type="submission" date="2023-01" db="EMBL/GenBank/DDBJ databases">
        <title>Genome assembly of the deep-sea coral Lophelia pertusa.</title>
        <authorList>
            <person name="Herrera S."/>
            <person name="Cordes E."/>
        </authorList>
    </citation>
    <scope>NUCLEOTIDE SEQUENCE</scope>
    <source>
        <strain evidence="1">USNM1676648</strain>
        <tissue evidence="1">Polyp</tissue>
    </source>
</reference>
<comment type="caution">
    <text evidence="1">The sequence shown here is derived from an EMBL/GenBank/DDBJ whole genome shotgun (WGS) entry which is preliminary data.</text>
</comment>